<accession>A0A3A1Z237</accession>
<comment type="caution">
    <text evidence="1">The sequence shown here is derived from an EMBL/GenBank/DDBJ whole genome shotgun (WGS) entry which is preliminary data.</text>
</comment>
<evidence type="ECO:0000313" key="1">
    <source>
        <dbReference type="EMBL" id="RIY42467.1"/>
    </source>
</evidence>
<dbReference type="InterPro" id="IPR021710">
    <property type="entry name" value="DUF3293"/>
</dbReference>
<gene>
    <name evidence="1" type="ORF">CJP73_03270</name>
</gene>
<dbReference type="Proteomes" id="UP000266206">
    <property type="component" value="Unassembled WGS sequence"/>
</dbReference>
<reference evidence="1 2" key="1">
    <citation type="submission" date="2017-08" db="EMBL/GenBank/DDBJ databases">
        <title>Pusillimonas indicus sp. nov., a member of the family Alcaligenaceae isolated from surface seawater.</title>
        <authorList>
            <person name="Li J."/>
        </authorList>
    </citation>
    <scope>NUCLEOTIDE SEQUENCE [LARGE SCALE GENOMIC DNA]</scope>
    <source>
        <strain evidence="1 2">L52-1-41</strain>
    </source>
</reference>
<organism evidence="1 2">
    <name type="scientific">Neopusillimonas maritima</name>
    <dbReference type="NCBI Taxonomy" id="2026239"/>
    <lineage>
        <taxon>Bacteria</taxon>
        <taxon>Pseudomonadati</taxon>
        <taxon>Pseudomonadota</taxon>
        <taxon>Betaproteobacteria</taxon>
        <taxon>Burkholderiales</taxon>
        <taxon>Alcaligenaceae</taxon>
        <taxon>Neopusillimonas</taxon>
    </lineage>
</organism>
<evidence type="ECO:0008006" key="3">
    <source>
        <dbReference type="Google" id="ProtNLM"/>
    </source>
</evidence>
<name>A0A3A1Z237_9BURK</name>
<dbReference type="AlphaFoldDB" id="A0A3A1Z237"/>
<proteinExistence type="predicted"/>
<dbReference type="Pfam" id="PF11697">
    <property type="entry name" value="DUF3293"/>
    <property type="match status" value="1"/>
</dbReference>
<sequence length="140" mass="15328">MANVIKQSVLQAYRQAEYTIYSTPPCVLKIGQASTCLLQIYTQYGVDCAAFMTAFNPLGRQFSLAENAGFQERLLDQLQRCGKSVLHAGGIDPDHVWPVEDSVLVPGLGLGQASELGREYDQNAIVWCGPDAVPQLVLLR</sequence>
<evidence type="ECO:0000313" key="2">
    <source>
        <dbReference type="Proteomes" id="UP000266206"/>
    </source>
</evidence>
<dbReference type="EMBL" id="NQYH01000001">
    <property type="protein sequence ID" value="RIY42467.1"/>
    <property type="molecule type" value="Genomic_DNA"/>
</dbReference>
<dbReference type="RefSeq" id="WP_114420309.1">
    <property type="nucleotide sequence ID" value="NZ_NQYH01000001.1"/>
</dbReference>
<protein>
    <recommendedName>
        <fullName evidence="3">DUF3293 domain-containing protein</fullName>
    </recommendedName>
</protein>
<dbReference type="OrthoDB" id="8548211at2"/>